<dbReference type="EMBL" id="PGCJ01000040">
    <property type="protein sequence ID" value="PLW54853.1"/>
    <property type="molecule type" value="Genomic_DNA"/>
</dbReference>
<evidence type="ECO:0000256" key="3">
    <source>
        <dbReference type="SAM" id="SignalP"/>
    </source>
</evidence>
<evidence type="ECO:0000313" key="5">
    <source>
        <dbReference type="Proteomes" id="UP000235388"/>
    </source>
</evidence>
<keyword evidence="1 3" id="KW-0732">Signal</keyword>
<evidence type="ECO:0000256" key="2">
    <source>
        <dbReference type="SAM" id="MobiDB-lite"/>
    </source>
</evidence>
<dbReference type="Proteomes" id="UP000235388">
    <property type="component" value="Unassembled WGS sequence"/>
</dbReference>
<name>A0A2N5VXY2_9BASI</name>
<dbReference type="AlphaFoldDB" id="A0A2N5VXY2"/>
<feature type="chain" id="PRO_5014788630" description="Expansin-like EG45 domain-containing protein" evidence="3">
    <location>
        <begin position="21"/>
        <end position="272"/>
    </location>
</feature>
<dbReference type="OrthoDB" id="406505at2759"/>
<dbReference type="PANTHER" id="PTHR31836">
    <property type="match status" value="1"/>
</dbReference>
<dbReference type="InterPro" id="IPR036908">
    <property type="entry name" value="RlpA-like_sf"/>
</dbReference>
<comment type="caution">
    <text evidence="4">The sequence shown here is derived from an EMBL/GenBank/DDBJ whole genome shotgun (WGS) entry which is preliminary data.</text>
</comment>
<feature type="region of interest" description="Disordered" evidence="2">
    <location>
        <begin position="32"/>
        <end position="64"/>
    </location>
</feature>
<dbReference type="NCBIfam" id="NF041144">
    <property type="entry name" value="expansin_EXLX1"/>
    <property type="match status" value="1"/>
</dbReference>
<dbReference type="Gene3D" id="2.60.40.760">
    <property type="entry name" value="Expansin, cellulose-binding-like domain"/>
    <property type="match status" value="1"/>
</dbReference>
<dbReference type="PANTHER" id="PTHR31836:SF21">
    <property type="entry name" value="EXPANSIN-LIKE PROTEIN 7"/>
    <property type="match status" value="1"/>
</dbReference>
<feature type="compositionally biased region" description="Low complexity" evidence="2">
    <location>
        <begin position="40"/>
        <end position="58"/>
    </location>
</feature>
<proteinExistence type="predicted"/>
<dbReference type="STRING" id="200324.A0A2N5VXY2"/>
<evidence type="ECO:0008006" key="6">
    <source>
        <dbReference type="Google" id="ProtNLM"/>
    </source>
</evidence>
<dbReference type="SUPFAM" id="SSF49590">
    <property type="entry name" value="PHL pollen allergen"/>
    <property type="match status" value="1"/>
</dbReference>
<dbReference type="InterPro" id="IPR049818">
    <property type="entry name" value="Expansin_EXLX1-like"/>
</dbReference>
<protein>
    <recommendedName>
        <fullName evidence="6">Expansin-like EG45 domain-containing protein</fullName>
    </recommendedName>
</protein>
<evidence type="ECO:0000313" key="4">
    <source>
        <dbReference type="EMBL" id="PLW54853.1"/>
    </source>
</evidence>
<dbReference type="InterPro" id="IPR051477">
    <property type="entry name" value="Expansin_CellWall"/>
</dbReference>
<sequence>MSSLLQSMVHLLSMVWLSAALPLEAHYSHSQQAHTITTDPASSPASASMHEHPSSSAPTSYIVGDNGEAIKGQATTDGAPWERGNCLFFNWPQPKGYNPIAINSQMWDRSRMCGACIEITNQYGTHMAVVTDQSGVGPTDLDLGKDAWDDVSNHGPSSGIPITWKLVPCNFDTPIQFSNADHANPFWTAVQVANANVPIKSLEALPTDKKERGWIKLKRVSESNHFGIPCKKTIGPAADLRVTCINGKTIVTKNVNLVWEENQKPQLANGNC</sequence>
<reference evidence="4 5" key="1">
    <citation type="submission" date="2017-11" db="EMBL/GenBank/DDBJ databases">
        <title>De novo assembly and phasing of dikaryotic genomes from two isolates of Puccinia coronata f. sp. avenae, the causal agent of oat crown rust.</title>
        <authorList>
            <person name="Miller M.E."/>
            <person name="Zhang Y."/>
            <person name="Omidvar V."/>
            <person name="Sperschneider J."/>
            <person name="Schwessinger B."/>
            <person name="Raley C."/>
            <person name="Palmer J.M."/>
            <person name="Garnica D."/>
            <person name="Upadhyaya N."/>
            <person name="Rathjen J."/>
            <person name="Taylor J.M."/>
            <person name="Park R.F."/>
            <person name="Dodds P.N."/>
            <person name="Hirsch C.D."/>
            <person name="Kianian S.F."/>
            <person name="Figueroa M."/>
        </authorList>
    </citation>
    <scope>NUCLEOTIDE SEQUENCE [LARGE SCALE GENOMIC DNA]</scope>
    <source>
        <strain evidence="4">12NC29</strain>
    </source>
</reference>
<accession>A0A2N5VXY2</accession>
<gene>
    <name evidence="4" type="ORF">PCANC_05689</name>
</gene>
<dbReference type="SUPFAM" id="SSF50685">
    <property type="entry name" value="Barwin-like endoglucanases"/>
    <property type="match status" value="1"/>
</dbReference>
<organism evidence="4 5">
    <name type="scientific">Puccinia coronata f. sp. avenae</name>
    <dbReference type="NCBI Taxonomy" id="200324"/>
    <lineage>
        <taxon>Eukaryota</taxon>
        <taxon>Fungi</taxon>
        <taxon>Dikarya</taxon>
        <taxon>Basidiomycota</taxon>
        <taxon>Pucciniomycotina</taxon>
        <taxon>Pucciniomycetes</taxon>
        <taxon>Pucciniales</taxon>
        <taxon>Pucciniaceae</taxon>
        <taxon>Puccinia</taxon>
    </lineage>
</organism>
<dbReference type="CDD" id="cd22271">
    <property type="entry name" value="DPBB_EXP_N-like"/>
    <property type="match status" value="1"/>
</dbReference>
<feature type="signal peptide" evidence="3">
    <location>
        <begin position="1"/>
        <end position="20"/>
    </location>
</feature>
<dbReference type="InterPro" id="IPR036749">
    <property type="entry name" value="Expansin_CBD_sf"/>
</dbReference>
<dbReference type="Gene3D" id="2.40.40.10">
    <property type="entry name" value="RlpA-like domain"/>
    <property type="match status" value="1"/>
</dbReference>
<keyword evidence="5" id="KW-1185">Reference proteome</keyword>
<evidence type="ECO:0000256" key="1">
    <source>
        <dbReference type="ARBA" id="ARBA00022729"/>
    </source>
</evidence>